<sequence length="223" mass="26153">SLAKLSKIYPIFKGVIIDDFGENNYWANAKKWKDINGNHLFTPEYLSELKTLKNQQNPNYKFYVVLYWGNLFHPGFERRKQYIDGLVYPYMDASKTRGPCDESLRGSDYYEGDGCDDWGPYNTRYWDTFNSEIRTVKSKLIENQDLLTCVYVTKHSKLKRANETYLDIVLRKGIEQTDGIYAFTLIRTAKIFNETFCDNLRISESQVNKNACVLKKVFSEYNP</sequence>
<evidence type="ECO:0000313" key="1">
    <source>
        <dbReference type="EMBL" id="GAG33627.1"/>
    </source>
</evidence>
<protein>
    <submittedName>
        <fullName evidence="1">Uncharacterized protein</fullName>
    </submittedName>
</protein>
<gene>
    <name evidence="1" type="ORF">S01H1_64999</name>
</gene>
<proteinExistence type="predicted"/>
<comment type="caution">
    <text evidence="1">The sequence shown here is derived from an EMBL/GenBank/DDBJ whole genome shotgun (WGS) entry which is preliminary data.</text>
</comment>
<organism evidence="1">
    <name type="scientific">marine sediment metagenome</name>
    <dbReference type="NCBI Taxonomy" id="412755"/>
    <lineage>
        <taxon>unclassified sequences</taxon>
        <taxon>metagenomes</taxon>
        <taxon>ecological metagenomes</taxon>
    </lineage>
</organism>
<accession>X0XE03</accession>
<dbReference type="AlphaFoldDB" id="X0XE03"/>
<name>X0XE03_9ZZZZ</name>
<dbReference type="EMBL" id="BARS01042882">
    <property type="protein sequence ID" value="GAG33627.1"/>
    <property type="molecule type" value="Genomic_DNA"/>
</dbReference>
<reference evidence="1" key="1">
    <citation type="journal article" date="2014" name="Front. Microbiol.">
        <title>High frequency of phylogenetically diverse reductive dehalogenase-homologous genes in deep subseafloor sedimentary metagenomes.</title>
        <authorList>
            <person name="Kawai M."/>
            <person name="Futagami T."/>
            <person name="Toyoda A."/>
            <person name="Takaki Y."/>
            <person name="Nishi S."/>
            <person name="Hori S."/>
            <person name="Arai W."/>
            <person name="Tsubouchi T."/>
            <person name="Morono Y."/>
            <person name="Uchiyama I."/>
            <person name="Ito T."/>
            <person name="Fujiyama A."/>
            <person name="Inagaki F."/>
            <person name="Takami H."/>
        </authorList>
    </citation>
    <scope>NUCLEOTIDE SEQUENCE</scope>
    <source>
        <strain evidence="1">Expedition CK06-06</strain>
    </source>
</reference>
<feature type="non-terminal residue" evidence="1">
    <location>
        <position position="1"/>
    </location>
</feature>